<dbReference type="InterPro" id="IPR006694">
    <property type="entry name" value="Fatty_acid_hydroxylase"/>
</dbReference>
<dbReference type="Pfam" id="PF04116">
    <property type="entry name" value="FA_hydroxylase"/>
    <property type="match status" value="1"/>
</dbReference>
<reference evidence="8" key="1">
    <citation type="journal article" date="2019" name="Int. J. Syst. Evol. Microbiol.">
        <title>The Global Catalogue of Microorganisms (GCM) 10K type strain sequencing project: providing services to taxonomists for standard genome sequencing and annotation.</title>
        <authorList>
            <consortium name="The Broad Institute Genomics Platform"/>
            <consortium name="The Broad Institute Genome Sequencing Center for Infectious Disease"/>
            <person name="Wu L."/>
            <person name="Ma J."/>
        </authorList>
    </citation>
    <scope>NUCLEOTIDE SEQUENCE [LARGE SCALE GENOMIC DNA]</scope>
    <source>
        <strain evidence="8">JCM 17705</strain>
    </source>
</reference>
<keyword evidence="3 5" id="KW-1133">Transmembrane helix</keyword>
<keyword evidence="4 5" id="KW-0472">Membrane</keyword>
<comment type="subcellular location">
    <subcellularLocation>
        <location evidence="1">Membrane</location>
    </subcellularLocation>
</comment>
<dbReference type="PANTHER" id="PTHR11863">
    <property type="entry name" value="STEROL DESATURASE"/>
    <property type="match status" value="1"/>
</dbReference>
<comment type="caution">
    <text evidence="7">The sequence shown here is derived from an EMBL/GenBank/DDBJ whole genome shotgun (WGS) entry which is preliminary data.</text>
</comment>
<feature type="transmembrane region" description="Helical" evidence="5">
    <location>
        <begin position="12"/>
        <end position="33"/>
    </location>
</feature>
<evidence type="ECO:0000256" key="1">
    <source>
        <dbReference type="ARBA" id="ARBA00004370"/>
    </source>
</evidence>
<proteinExistence type="predicted"/>
<feature type="transmembrane region" description="Helical" evidence="5">
    <location>
        <begin position="95"/>
        <end position="114"/>
    </location>
</feature>
<sequence>MQQVIEIFVRLFSISTVRYFVLAGIPFLLYYKLLNRWYSQSKIQKREAAGSDFFRDILHSIQTTAVFTVIGFAILYTPFKSFTRIYEGITDYPLWWIPVSLFLSLVVHDTYFYWMHRLLHNKSLFKYAHVLHHKSTNPSPWTSYSFHILEAVAEGLVLLVITLLIPMHFITLILFVLTGFVINVYGHLGYEIAPKWLRKTFLFEIFNTSVHHNLHHSKFKGNYGLYFRLWDRLLKTENPDYVKEYDRIQEQRLSRKRAKTYQSSAPAEFEQNVNLSALNENSRG</sequence>
<evidence type="ECO:0000313" key="8">
    <source>
        <dbReference type="Proteomes" id="UP001500582"/>
    </source>
</evidence>
<dbReference type="Proteomes" id="UP001500582">
    <property type="component" value="Unassembled WGS sequence"/>
</dbReference>
<name>A0ABP8GDI7_9SPHI</name>
<gene>
    <name evidence="7" type="ORF">GCM10023149_22020</name>
</gene>
<keyword evidence="2 5" id="KW-0812">Transmembrane</keyword>
<evidence type="ECO:0000256" key="2">
    <source>
        <dbReference type="ARBA" id="ARBA00022692"/>
    </source>
</evidence>
<accession>A0ABP8GDI7</accession>
<protein>
    <submittedName>
        <fullName evidence="7">Sterol desaturase family protein</fullName>
    </submittedName>
</protein>
<evidence type="ECO:0000256" key="4">
    <source>
        <dbReference type="ARBA" id="ARBA00023136"/>
    </source>
</evidence>
<dbReference type="InterPro" id="IPR050307">
    <property type="entry name" value="Sterol_Desaturase_Related"/>
</dbReference>
<evidence type="ECO:0000256" key="3">
    <source>
        <dbReference type="ARBA" id="ARBA00022989"/>
    </source>
</evidence>
<evidence type="ECO:0000313" key="7">
    <source>
        <dbReference type="EMBL" id="GAA4321979.1"/>
    </source>
</evidence>
<evidence type="ECO:0000256" key="5">
    <source>
        <dbReference type="SAM" id="Phobius"/>
    </source>
</evidence>
<keyword evidence="8" id="KW-1185">Reference proteome</keyword>
<evidence type="ECO:0000259" key="6">
    <source>
        <dbReference type="Pfam" id="PF04116"/>
    </source>
</evidence>
<dbReference type="RefSeq" id="WP_345211119.1">
    <property type="nucleotide sequence ID" value="NZ_BAABFT010000005.1"/>
</dbReference>
<feature type="domain" description="Fatty acid hydroxylase" evidence="6">
    <location>
        <begin position="102"/>
        <end position="236"/>
    </location>
</feature>
<organism evidence="7 8">
    <name type="scientific">Mucilaginibacter gynuensis</name>
    <dbReference type="NCBI Taxonomy" id="1302236"/>
    <lineage>
        <taxon>Bacteria</taxon>
        <taxon>Pseudomonadati</taxon>
        <taxon>Bacteroidota</taxon>
        <taxon>Sphingobacteriia</taxon>
        <taxon>Sphingobacteriales</taxon>
        <taxon>Sphingobacteriaceae</taxon>
        <taxon>Mucilaginibacter</taxon>
    </lineage>
</organism>
<feature type="transmembrane region" description="Helical" evidence="5">
    <location>
        <begin position="53"/>
        <end position="75"/>
    </location>
</feature>
<dbReference type="EMBL" id="BAABFT010000005">
    <property type="protein sequence ID" value="GAA4321979.1"/>
    <property type="molecule type" value="Genomic_DNA"/>
</dbReference>